<reference evidence="1" key="1">
    <citation type="submission" date="2025-08" db="UniProtKB">
        <authorList>
            <consortium name="Ensembl"/>
        </authorList>
    </citation>
    <scope>IDENTIFICATION</scope>
</reference>
<reference evidence="1" key="2">
    <citation type="submission" date="2025-09" db="UniProtKB">
        <authorList>
            <consortium name="Ensembl"/>
        </authorList>
    </citation>
    <scope>IDENTIFICATION</scope>
</reference>
<protein>
    <submittedName>
        <fullName evidence="1">Mitochondrial ribosomal protein L52</fullName>
    </submittedName>
</protein>
<dbReference type="Ensembl" id="ENSPTIT00000021319.1">
    <property type="protein sequence ID" value="ENSPTIP00000017126.1"/>
    <property type="gene ID" value="ENSPTIG00000015624.1"/>
</dbReference>
<gene>
    <name evidence="1" type="primary">MRPL52</name>
</gene>
<evidence type="ECO:0000313" key="1">
    <source>
        <dbReference type="Ensembl" id="ENSPTIP00000017126.1"/>
    </source>
</evidence>
<sequence>MVKFSARYLLDELYCCHRKWMLAYRHGSSGSRSCRKKKGNRKTLLNPKGLYC</sequence>
<keyword evidence="2" id="KW-1185">Reference proteome</keyword>
<name>A0A8C9K5E8_PANTA</name>
<evidence type="ECO:0000313" key="2">
    <source>
        <dbReference type="Proteomes" id="UP000675900"/>
    </source>
</evidence>
<accession>A0A8C9K5E8</accession>
<dbReference type="Proteomes" id="UP000675900">
    <property type="component" value="Unassembled WGS sequence"/>
</dbReference>
<proteinExistence type="predicted"/>
<dbReference type="AlphaFoldDB" id="A0A8C9K5E8"/>
<organism evidence="1 2">
    <name type="scientific">Panthera tigris altaica</name>
    <name type="common">Siberian tiger</name>
    <dbReference type="NCBI Taxonomy" id="74533"/>
    <lineage>
        <taxon>Eukaryota</taxon>
        <taxon>Metazoa</taxon>
        <taxon>Chordata</taxon>
        <taxon>Craniata</taxon>
        <taxon>Vertebrata</taxon>
        <taxon>Euteleostomi</taxon>
        <taxon>Mammalia</taxon>
        <taxon>Eutheria</taxon>
        <taxon>Laurasiatheria</taxon>
        <taxon>Carnivora</taxon>
        <taxon>Feliformia</taxon>
        <taxon>Felidae</taxon>
        <taxon>Pantherinae</taxon>
        <taxon>Panthera</taxon>
    </lineage>
</organism>
<dbReference type="GeneTree" id="ENSGT00390000005763"/>